<evidence type="ECO:0000313" key="1">
    <source>
        <dbReference type="EMBL" id="KAJ8889656.1"/>
    </source>
</evidence>
<name>A0ABQ9HZW1_9NEOP</name>
<evidence type="ECO:0000313" key="2">
    <source>
        <dbReference type="Proteomes" id="UP001159363"/>
    </source>
</evidence>
<proteinExistence type="predicted"/>
<organism evidence="1 2">
    <name type="scientific">Dryococelus australis</name>
    <dbReference type="NCBI Taxonomy" id="614101"/>
    <lineage>
        <taxon>Eukaryota</taxon>
        <taxon>Metazoa</taxon>
        <taxon>Ecdysozoa</taxon>
        <taxon>Arthropoda</taxon>
        <taxon>Hexapoda</taxon>
        <taxon>Insecta</taxon>
        <taxon>Pterygota</taxon>
        <taxon>Neoptera</taxon>
        <taxon>Polyneoptera</taxon>
        <taxon>Phasmatodea</taxon>
        <taxon>Verophasmatodea</taxon>
        <taxon>Anareolatae</taxon>
        <taxon>Phasmatidae</taxon>
        <taxon>Eurycanthinae</taxon>
        <taxon>Dryococelus</taxon>
    </lineage>
</organism>
<dbReference type="Proteomes" id="UP001159363">
    <property type="component" value="Chromosome 3"/>
</dbReference>
<evidence type="ECO:0008006" key="3">
    <source>
        <dbReference type="Google" id="ProtNLM"/>
    </source>
</evidence>
<dbReference type="EMBL" id="JARBHB010000003">
    <property type="protein sequence ID" value="KAJ8889656.1"/>
    <property type="molecule type" value="Genomic_DNA"/>
</dbReference>
<gene>
    <name evidence="1" type="ORF">PR048_009157</name>
</gene>
<accession>A0ABQ9HZW1</accession>
<sequence>MAMQNSMTQLQNNITQQPAGAPNKSTQLSQTVASEVTSLQTELHTVSNQLRDEVTNTKNGELEFLKEQCAIKANCGASIEAVKEYVAAQLNSFDRHLEDRLYRVATPIRELRMTETLLSEMQSSHTATSLVLNTSSSAMMSTEAVPQQPCAQVSMLLHRPSKLWVKKVPHIEAYYWWEINIPTTITYTEFKDKLVAPFWSREIHGNLRAQLHCAKFLPGKMKIWETHLSEMYERPQHINPPKFDEEFLHMLLHQLPYRDDLLAYDQIDRLQKQHKECRAAEHSLIVQGVKDAGVGTCRRTEADATSLEEAIEYEIFGEGQGLEERH</sequence>
<keyword evidence="2" id="KW-1185">Reference proteome</keyword>
<comment type="caution">
    <text evidence="1">The sequence shown here is derived from an EMBL/GenBank/DDBJ whole genome shotgun (WGS) entry which is preliminary data.</text>
</comment>
<reference evidence="1 2" key="1">
    <citation type="submission" date="2023-02" db="EMBL/GenBank/DDBJ databases">
        <title>LHISI_Scaffold_Assembly.</title>
        <authorList>
            <person name="Stuart O.P."/>
            <person name="Cleave R."/>
            <person name="Magrath M.J.L."/>
            <person name="Mikheyev A.S."/>
        </authorList>
    </citation>
    <scope>NUCLEOTIDE SEQUENCE [LARGE SCALE GENOMIC DNA]</scope>
    <source>
        <strain evidence="1">Daus_M_001</strain>
        <tissue evidence="1">Leg muscle</tissue>
    </source>
</reference>
<protein>
    <recommendedName>
        <fullName evidence="3">Retrotransposon gag domain-containing protein</fullName>
    </recommendedName>
</protein>